<protein>
    <submittedName>
        <fullName evidence="1">Uncharacterized protein</fullName>
    </submittedName>
</protein>
<evidence type="ECO:0000313" key="1">
    <source>
        <dbReference type="EMBL" id="KAH7906979.1"/>
    </source>
</evidence>
<name>A0ACB8A1U7_9AGAM</name>
<proteinExistence type="predicted"/>
<accession>A0ACB8A1U7</accession>
<keyword evidence="2" id="KW-1185">Reference proteome</keyword>
<evidence type="ECO:0000313" key="2">
    <source>
        <dbReference type="Proteomes" id="UP000790377"/>
    </source>
</evidence>
<dbReference type="EMBL" id="MU267952">
    <property type="protein sequence ID" value="KAH7906979.1"/>
    <property type="molecule type" value="Genomic_DNA"/>
</dbReference>
<sequence length="265" mass="29340">MDHEWAFLLAHSDRPKWIQNDNLADLADLYAQESAEPEILVQASFPESNPFGHVVNGEQNQIVLVVENKSAKNVTLQTVAGSFHHPETNTLVKNTSSLSYGLRLLEGSKLQIPYTFHSEFKPGHLRLNVWLEHTDDDKKYRVTAYDSVVTIVEPEGSFLDFKLISTYLIVLGLLGGASYFAYLTYFPQTKTKRRRTRPNPQDISAPVDTVTATGAGGYQEEWIPEHHLKKTKVSKAKKAGAASSGDELSAGDASGAGGKKRKARK</sequence>
<reference evidence="1" key="1">
    <citation type="journal article" date="2021" name="New Phytol.">
        <title>Evolutionary innovations through gain and loss of genes in the ectomycorrhizal Boletales.</title>
        <authorList>
            <person name="Wu G."/>
            <person name="Miyauchi S."/>
            <person name="Morin E."/>
            <person name="Kuo A."/>
            <person name="Drula E."/>
            <person name="Varga T."/>
            <person name="Kohler A."/>
            <person name="Feng B."/>
            <person name="Cao Y."/>
            <person name="Lipzen A."/>
            <person name="Daum C."/>
            <person name="Hundley H."/>
            <person name="Pangilinan J."/>
            <person name="Johnson J."/>
            <person name="Barry K."/>
            <person name="LaButti K."/>
            <person name="Ng V."/>
            <person name="Ahrendt S."/>
            <person name="Min B."/>
            <person name="Choi I.G."/>
            <person name="Park H."/>
            <person name="Plett J.M."/>
            <person name="Magnuson J."/>
            <person name="Spatafora J.W."/>
            <person name="Nagy L.G."/>
            <person name="Henrissat B."/>
            <person name="Grigoriev I.V."/>
            <person name="Yang Z.L."/>
            <person name="Xu J."/>
            <person name="Martin F.M."/>
        </authorList>
    </citation>
    <scope>NUCLEOTIDE SEQUENCE</scope>
    <source>
        <strain evidence="1">ATCC 28755</strain>
    </source>
</reference>
<dbReference type="Proteomes" id="UP000790377">
    <property type="component" value="Unassembled WGS sequence"/>
</dbReference>
<gene>
    <name evidence="1" type="ORF">BJ138DRAFT_1137748</name>
</gene>
<comment type="caution">
    <text evidence="1">The sequence shown here is derived from an EMBL/GenBank/DDBJ whole genome shotgun (WGS) entry which is preliminary data.</text>
</comment>
<organism evidence="1 2">
    <name type="scientific">Hygrophoropsis aurantiaca</name>
    <dbReference type="NCBI Taxonomy" id="72124"/>
    <lineage>
        <taxon>Eukaryota</taxon>
        <taxon>Fungi</taxon>
        <taxon>Dikarya</taxon>
        <taxon>Basidiomycota</taxon>
        <taxon>Agaricomycotina</taxon>
        <taxon>Agaricomycetes</taxon>
        <taxon>Agaricomycetidae</taxon>
        <taxon>Boletales</taxon>
        <taxon>Coniophorineae</taxon>
        <taxon>Hygrophoropsidaceae</taxon>
        <taxon>Hygrophoropsis</taxon>
    </lineage>
</organism>